<feature type="compositionally biased region" description="Gly residues" evidence="1">
    <location>
        <begin position="500"/>
        <end position="509"/>
    </location>
</feature>
<feature type="compositionally biased region" description="Acidic residues" evidence="1">
    <location>
        <begin position="453"/>
        <end position="462"/>
    </location>
</feature>
<protein>
    <recommendedName>
        <fullName evidence="7">Phage tail protein</fullName>
    </recommendedName>
</protein>
<dbReference type="CDD" id="cd19607">
    <property type="entry name" value="GTA_TIM-barrel-like"/>
    <property type="match status" value="1"/>
</dbReference>
<sequence>MATVLFSVAGAALGGSVGGTLAGLSSVAIGRAVGATLGRAIDQRLLGQGGEAIETGKVDRFRLTSAGEGDPIAQTYGRMRLGGHVIWASDFEESTTTTGGGKGSRSQPTTTQFSYTVSLAIAVCEGEVTRIGRVWADGEEVARDDLNMSVYTGTMDQLPDPVMEAIEGQGRVPAYRGTAYVVMEHLSLAAFGNRVPQFSFEVLRPEQPGVDGWEDTPAFGIEGVALIPGTGEYALATSPINFEEKTGAFQSANISTPAGKTDFKVATEAMCEELPNLQAVSMVVSWFGDDLRCGECTIRPKVESIGLDSAEMPWRVSGLPRGLAHVIAQDEGRPVYGGTPTDQSVIEAIRELKIAGKAVMFYPFILMDQFTDNGLPDPYSDAENQPDLPWRGRITLSKAPGQPGTPDRSALASTEIDAFFGSATAESFVIIEDQIVYLNDWGGEDAIIVEDETDSEDEDGGEGSENGEVVGGSETTEETGGEGEDAPFSSSGEGEAGEPETGGEGGEGAESGTPKRRLDRTKFVDERENWTFTRFILHNAILCQQAGGVEAFCIGSEMRGLTQLRGAGDVFVAVQRLRALASEVRTILGPDTKISYAADWSEYFGYQPQDGSNDRYFHLDPLWGDPNIDFIGIDNYMPLADWRDEAGHLDGEDWDSTYNLEYLKSNIEGGEGYDWYYHSPEARAAQIRTGITDDAHLEPWVYRYKDVQGWWAHFHHDRVNDVRAAQPTSWEPMSKPIWFTEYGCAAINKGANQPNKFLDRKSSESKLPYHSTGARDELMQMQYLRAMSDYWKDPAHNPVSTEYEGRMLDMSRAFVWAFDTRPYPAFPNNVAKWSDGENYTRGHWINGRTAGRTLASVVTEICTRAGLKAFSTEGLYGYVRGYAVEQVADARTALQPLMIRYGFDAIERDGLLQFRMRDGVKAVTLDPDRLAVSQELDGVAEQSREAEAEISGRMRLRFVQADADFDVIAEEAVLADDATHAVSGSEVNLALTRGEGRQIAERWLTEARVARDTVRLALPPSKMELGAGDVFELPGDGHERAALYRIDRVEQSDVQLIEGVRIEPEVYDLADIYDEVVQARAFVAPTPVVSHFLDLPLLRGDEVPHAPHIAATARPWPGPAALFQSTTDANYQLNKVIASRATVGVSLRTMPSACAGVIDRGDVLEVELISGELSSVTEEALLSGANLAAIGDGSADNWEVFQFAKAELVGPRTYWVSNRLRGQGGSDALMPGEWPAGSKFVLLDGVPSQIELSPNLRRVAQYFRIGPAMRGLDDPSYREIVQAFDGNGLRPYSPSHLKAVKRPTGQFDMSWIRRTRINGDNWDVPEVPLGEESESYLVRVFDGTALKREVLVGTPSWQYTAGMQAEDGIGASFDLAVAQVSATYGAGLVQRLRVNV</sequence>
<accession>A0A7W6MBC3</accession>
<feature type="domain" description="GTA TIM-barrel-like" evidence="2">
    <location>
        <begin position="530"/>
        <end position="827"/>
    </location>
</feature>
<feature type="compositionally biased region" description="Acidic residues" evidence="1">
    <location>
        <begin position="475"/>
        <end position="485"/>
    </location>
</feature>
<proteinExistence type="predicted"/>
<feature type="domain" description="Tip attachment protein J" evidence="3">
    <location>
        <begin position="888"/>
        <end position="1050"/>
    </location>
</feature>
<dbReference type="Gene3D" id="3.20.20.80">
    <property type="entry name" value="Glycosidases"/>
    <property type="match status" value="2"/>
</dbReference>
<keyword evidence="6" id="KW-1185">Reference proteome</keyword>
<gene>
    <name evidence="5" type="ORF">GGR93_003465</name>
</gene>
<evidence type="ECO:0000313" key="5">
    <source>
        <dbReference type="EMBL" id="MBB4175662.1"/>
    </source>
</evidence>
<dbReference type="RefSeq" id="WP_025054000.1">
    <property type="nucleotide sequence ID" value="NZ_JACIFU010000005.1"/>
</dbReference>
<dbReference type="InterPro" id="IPR056490">
    <property type="entry name" value="Rcc01698_C"/>
</dbReference>
<dbReference type="InterPro" id="IPR032876">
    <property type="entry name" value="J_dom"/>
</dbReference>
<feature type="region of interest" description="Disordered" evidence="1">
    <location>
        <begin position="453"/>
        <end position="520"/>
    </location>
</feature>
<dbReference type="InterPro" id="IPR025195">
    <property type="entry name" value="GTA_TIM_dom"/>
</dbReference>
<evidence type="ECO:0000259" key="2">
    <source>
        <dbReference type="Pfam" id="PF13547"/>
    </source>
</evidence>
<dbReference type="Proteomes" id="UP000565745">
    <property type="component" value="Unassembled WGS sequence"/>
</dbReference>
<dbReference type="Pfam" id="PF13547">
    <property type="entry name" value="GTA_TIM"/>
    <property type="match status" value="1"/>
</dbReference>
<feature type="domain" description="Rcc01698-like C-terminal" evidence="4">
    <location>
        <begin position="1141"/>
        <end position="1241"/>
    </location>
</feature>
<dbReference type="OrthoDB" id="8445115at2"/>
<dbReference type="Pfam" id="PF13550">
    <property type="entry name" value="Phage-tail_3"/>
    <property type="match status" value="1"/>
</dbReference>
<dbReference type="InterPro" id="IPR017853">
    <property type="entry name" value="GH"/>
</dbReference>
<dbReference type="EMBL" id="JACIFU010000005">
    <property type="protein sequence ID" value="MBB4175662.1"/>
    <property type="molecule type" value="Genomic_DNA"/>
</dbReference>
<evidence type="ECO:0008006" key="7">
    <source>
        <dbReference type="Google" id="ProtNLM"/>
    </source>
</evidence>
<comment type="caution">
    <text evidence="5">The sequence shown here is derived from an EMBL/GenBank/DDBJ whole genome shotgun (WGS) entry which is preliminary data.</text>
</comment>
<name>A0A7W6MBC3_9RHOB</name>
<dbReference type="SUPFAM" id="SSF51445">
    <property type="entry name" value="(Trans)glycosidases"/>
    <property type="match status" value="1"/>
</dbReference>
<reference evidence="5 6" key="1">
    <citation type="submission" date="2020-08" db="EMBL/GenBank/DDBJ databases">
        <title>Genomic Encyclopedia of Type Strains, Phase IV (KMG-IV): sequencing the most valuable type-strain genomes for metagenomic binning, comparative biology and taxonomic classification.</title>
        <authorList>
            <person name="Goeker M."/>
        </authorList>
    </citation>
    <scope>NUCLEOTIDE SEQUENCE [LARGE SCALE GENOMIC DNA]</scope>
    <source>
        <strain evidence="5 6">DSM 101015</strain>
    </source>
</reference>
<evidence type="ECO:0000259" key="4">
    <source>
        <dbReference type="Pfam" id="PF23666"/>
    </source>
</evidence>
<dbReference type="Pfam" id="PF23666">
    <property type="entry name" value="Rcc01698_C"/>
    <property type="match status" value="1"/>
</dbReference>
<evidence type="ECO:0000256" key="1">
    <source>
        <dbReference type="SAM" id="MobiDB-lite"/>
    </source>
</evidence>
<evidence type="ECO:0000259" key="3">
    <source>
        <dbReference type="Pfam" id="PF13550"/>
    </source>
</evidence>
<organism evidence="5 6">
    <name type="scientific">Sulfitobacter noctilucicola</name>
    <dbReference type="NCBI Taxonomy" id="1342301"/>
    <lineage>
        <taxon>Bacteria</taxon>
        <taxon>Pseudomonadati</taxon>
        <taxon>Pseudomonadota</taxon>
        <taxon>Alphaproteobacteria</taxon>
        <taxon>Rhodobacterales</taxon>
        <taxon>Roseobacteraceae</taxon>
        <taxon>Sulfitobacter</taxon>
    </lineage>
</organism>
<evidence type="ECO:0000313" key="6">
    <source>
        <dbReference type="Proteomes" id="UP000565745"/>
    </source>
</evidence>